<dbReference type="EMBL" id="CP026108">
    <property type="protein sequence ID" value="AUT75990.1"/>
    <property type="molecule type" value="Genomic_DNA"/>
</dbReference>
<sequence>MTGAELSEAQRARKKAGVGALLCKDPESRKDRLHKFSTALDKEYGAIFVGGNVNASALVRTWTAKSVLDAGWSLFACSRACCSTSAVTPACGSMSSMKVTQP</sequence>
<gene>
    <name evidence="1" type="ORF">C2L64_48040</name>
</gene>
<dbReference type="Proteomes" id="UP000236649">
    <property type="component" value="Chromosome 4"/>
</dbReference>
<organism evidence="1 2">
    <name type="scientific">Paraburkholderia hospita</name>
    <dbReference type="NCBI Taxonomy" id="169430"/>
    <lineage>
        <taxon>Bacteria</taxon>
        <taxon>Pseudomonadati</taxon>
        <taxon>Pseudomonadota</taxon>
        <taxon>Betaproteobacteria</taxon>
        <taxon>Burkholderiales</taxon>
        <taxon>Burkholderiaceae</taxon>
        <taxon>Paraburkholderia</taxon>
    </lineage>
</organism>
<accession>A0AAN1JLK1</accession>
<reference evidence="1 2" key="1">
    <citation type="submission" date="2018-01" db="EMBL/GenBank/DDBJ databases">
        <title>Species boundaries and ecological features among Paraburkholderia terrae DSMZ17804T, P. hospita DSMZ17164T and P. caribensis DSMZ13236T.</title>
        <authorList>
            <person name="Pratama A.A."/>
        </authorList>
    </citation>
    <scope>NUCLEOTIDE SEQUENCE [LARGE SCALE GENOMIC DNA]</scope>
    <source>
        <strain evidence="1 2">DSM 17164</strain>
    </source>
</reference>
<dbReference type="AlphaFoldDB" id="A0AAN1JLK1"/>
<proteinExistence type="predicted"/>
<dbReference type="KEGG" id="phs:C2L64_48040"/>
<evidence type="ECO:0000313" key="2">
    <source>
        <dbReference type="Proteomes" id="UP000236649"/>
    </source>
</evidence>
<protein>
    <submittedName>
        <fullName evidence="1">Uncharacterized protein</fullName>
    </submittedName>
</protein>
<name>A0AAN1JLK1_9BURK</name>
<evidence type="ECO:0000313" key="1">
    <source>
        <dbReference type="EMBL" id="AUT75990.1"/>
    </source>
</evidence>